<feature type="domain" description="Helicase C-terminal" evidence="3">
    <location>
        <begin position="290"/>
        <end position="436"/>
    </location>
</feature>
<gene>
    <name evidence="4" type="ORF">TSYNT_5157</name>
</gene>
<dbReference type="Pfam" id="PF00176">
    <property type="entry name" value="SNF2-rel_dom"/>
    <property type="match status" value="1"/>
</dbReference>
<dbReference type="GO" id="GO:0005524">
    <property type="term" value="F:ATP binding"/>
    <property type="evidence" value="ECO:0007669"/>
    <property type="project" value="InterPro"/>
</dbReference>
<dbReference type="Gene3D" id="3.40.50.10810">
    <property type="entry name" value="Tandem AAA-ATPase domain"/>
    <property type="match status" value="1"/>
</dbReference>
<dbReference type="PROSITE" id="PS51194">
    <property type="entry name" value="HELICASE_CTER"/>
    <property type="match status" value="1"/>
</dbReference>
<protein>
    <submittedName>
        <fullName evidence="4">Helicase conserved C-terminal domain-containing protein</fullName>
    </submittedName>
</protein>
<dbReference type="InterPro" id="IPR049730">
    <property type="entry name" value="SNF2/RAD54-like_C"/>
</dbReference>
<dbReference type="Gene3D" id="3.40.50.300">
    <property type="entry name" value="P-loop containing nucleotide triphosphate hydrolases"/>
    <property type="match status" value="1"/>
</dbReference>
<keyword evidence="4" id="KW-0067">ATP-binding</keyword>
<dbReference type="InterPro" id="IPR000330">
    <property type="entry name" value="SNF2_N"/>
</dbReference>
<evidence type="ECO:0000259" key="2">
    <source>
        <dbReference type="PROSITE" id="PS51192"/>
    </source>
</evidence>
<dbReference type="InterPro" id="IPR027417">
    <property type="entry name" value="P-loop_NTPase"/>
</dbReference>
<dbReference type="PROSITE" id="PS51192">
    <property type="entry name" value="HELICASE_ATP_BIND_1"/>
    <property type="match status" value="1"/>
</dbReference>
<dbReference type="GO" id="GO:0004386">
    <property type="term" value="F:helicase activity"/>
    <property type="evidence" value="ECO:0007669"/>
    <property type="project" value="UniProtKB-KW"/>
</dbReference>
<dbReference type="OrthoDB" id="9814088at2"/>
<keyword evidence="5" id="KW-1185">Reference proteome</keyword>
<evidence type="ECO:0000256" key="1">
    <source>
        <dbReference type="ARBA" id="ARBA00022801"/>
    </source>
</evidence>
<accession>A0A0U9HDX6</accession>
<dbReference type="SMART" id="SM00490">
    <property type="entry name" value="HELICc"/>
    <property type="match status" value="1"/>
</dbReference>
<dbReference type="Proteomes" id="UP000062160">
    <property type="component" value="Unassembled WGS sequence"/>
</dbReference>
<dbReference type="InterPro" id="IPR038718">
    <property type="entry name" value="SNF2-like_sf"/>
</dbReference>
<dbReference type="Pfam" id="PF00271">
    <property type="entry name" value="Helicase_C"/>
    <property type="match status" value="1"/>
</dbReference>
<reference evidence="4" key="1">
    <citation type="journal article" date="2016" name="Genome Announc.">
        <title>Draft Genome Sequence of the Syntrophic Lactate-Degrading Bacterium Tepidanaerobacter syntrophicus JLT.</title>
        <authorList>
            <person name="Matsuura N."/>
            <person name="Ohashi A."/>
            <person name="Tourlousse D.M."/>
            <person name="Sekiguchi Y."/>
        </authorList>
    </citation>
    <scope>NUCLEOTIDE SEQUENCE [LARGE SCALE GENOMIC DNA]</scope>
    <source>
        <strain evidence="4">JL</strain>
    </source>
</reference>
<dbReference type="CDD" id="cd17919">
    <property type="entry name" value="DEXHc_Snf"/>
    <property type="match status" value="1"/>
</dbReference>
<name>A0A0U9HDX6_9FIRM</name>
<dbReference type="CDD" id="cd18793">
    <property type="entry name" value="SF2_C_SNF"/>
    <property type="match status" value="1"/>
</dbReference>
<proteinExistence type="predicted"/>
<dbReference type="GO" id="GO:0016787">
    <property type="term" value="F:hydrolase activity"/>
    <property type="evidence" value="ECO:0007669"/>
    <property type="project" value="UniProtKB-KW"/>
</dbReference>
<keyword evidence="4" id="KW-0547">Nucleotide-binding</keyword>
<evidence type="ECO:0000259" key="3">
    <source>
        <dbReference type="PROSITE" id="PS51194"/>
    </source>
</evidence>
<dbReference type="SUPFAM" id="SSF52540">
    <property type="entry name" value="P-loop containing nucleoside triphosphate hydrolases"/>
    <property type="match status" value="2"/>
</dbReference>
<dbReference type="InterPro" id="IPR001650">
    <property type="entry name" value="Helicase_C-like"/>
</dbReference>
<dbReference type="PANTHER" id="PTHR10799">
    <property type="entry name" value="SNF2/RAD54 HELICASE FAMILY"/>
    <property type="match status" value="1"/>
</dbReference>
<dbReference type="SMART" id="SM00487">
    <property type="entry name" value="DEXDc"/>
    <property type="match status" value="1"/>
</dbReference>
<dbReference type="AlphaFoldDB" id="A0A0U9HDX6"/>
<evidence type="ECO:0000313" key="4">
    <source>
        <dbReference type="EMBL" id="GAQ24331.1"/>
    </source>
</evidence>
<dbReference type="STRING" id="224999.GCA_001485475_00313"/>
<sequence length="452" mass="50507">MGCSAPDGNGLNSTGKTLVSIAIIGALKAIGRINRVLIVAPLSILGVWEDEFKRFADFPYQLIVLNGTISKKIQQLRFLTGEGVHVVVVNYESAWRMEKELANWHPDLIIADEGHKIKTHNTAVSKAMHRLGLLARYRLLLTGTVITNKAIDVFSQYKFLDPRIFGNSFYAFRNRYFNMVGYGNHTPVLKKSMEQDLMKRIHSIAFRATKAECLDLPETTDIIRHIELEPVTLKKYKELVKQSYTELSAGEVTATNILTRLLRLSQLTGGFIGSDDGGKIEQVSDAKLKALEDILESSIQEGHKLVVIARFIPEIHAICRLLEKKNIGYACIYGATKDRQEQVNRFQYDPDCMVFVGQIATAGLGITLTAASTMVFYSLDYSMSNFEQTKARIHRVGQKNGCTYIYLIAKGTVDSKILTALRNKADLAKMLIDDYRKGANPFAPEGGESCEQ</sequence>
<dbReference type="InterPro" id="IPR014001">
    <property type="entry name" value="Helicase_ATP-bd"/>
</dbReference>
<dbReference type="EMBL" id="DF976999">
    <property type="protein sequence ID" value="GAQ24331.1"/>
    <property type="molecule type" value="Genomic_DNA"/>
</dbReference>
<organism evidence="4">
    <name type="scientific">Tepidanaerobacter syntrophicus</name>
    <dbReference type="NCBI Taxonomy" id="224999"/>
    <lineage>
        <taxon>Bacteria</taxon>
        <taxon>Bacillati</taxon>
        <taxon>Bacillota</taxon>
        <taxon>Clostridia</taxon>
        <taxon>Thermosediminibacterales</taxon>
        <taxon>Tepidanaerobacteraceae</taxon>
        <taxon>Tepidanaerobacter</taxon>
    </lineage>
</organism>
<feature type="domain" description="Helicase ATP-binding" evidence="2">
    <location>
        <begin position="14"/>
        <end position="163"/>
    </location>
</feature>
<evidence type="ECO:0000313" key="5">
    <source>
        <dbReference type="Proteomes" id="UP000062160"/>
    </source>
</evidence>
<keyword evidence="1" id="KW-0378">Hydrolase</keyword>
<keyword evidence="4" id="KW-0347">Helicase</keyword>